<evidence type="ECO:0000313" key="2">
    <source>
        <dbReference type="Proteomes" id="UP000821865"/>
    </source>
</evidence>
<evidence type="ECO:0000313" key="1">
    <source>
        <dbReference type="EMBL" id="KAH7933080.1"/>
    </source>
</evidence>
<name>A0ACB8C2M4_DERSI</name>
<dbReference type="Proteomes" id="UP000821865">
    <property type="component" value="Chromosome 9"/>
</dbReference>
<proteinExistence type="predicted"/>
<sequence length="153" mass="16900">MGLPAAPVGSGCELRPCVRRGKTTRLGRVRGNQLEMLGRKVEEYRGIPFAQPPVGRLRFLPPKPAKPWDGILDATNRRTACSQVRFSSIMASEIEYTEDCLHLNIWSPAVCDEDLVPVVVWIYGGGFTTGCASYGKLHWDLQLLPRLASSSSQ</sequence>
<organism evidence="1 2">
    <name type="scientific">Dermacentor silvarum</name>
    <name type="common">Tick</name>
    <dbReference type="NCBI Taxonomy" id="543639"/>
    <lineage>
        <taxon>Eukaryota</taxon>
        <taxon>Metazoa</taxon>
        <taxon>Ecdysozoa</taxon>
        <taxon>Arthropoda</taxon>
        <taxon>Chelicerata</taxon>
        <taxon>Arachnida</taxon>
        <taxon>Acari</taxon>
        <taxon>Parasitiformes</taxon>
        <taxon>Ixodida</taxon>
        <taxon>Ixodoidea</taxon>
        <taxon>Ixodidae</taxon>
        <taxon>Rhipicephalinae</taxon>
        <taxon>Dermacentor</taxon>
    </lineage>
</organism>
<dbReference type="EMBL" id="CM023478">
    <property type="protein sequence ID" value="KAH7933080.1"/>
    <property type="molecule type" value="Genomic_DNA"/>
</dbReference>
<accession>A0ACB8C2M4</accession>
<protein>
    <submittedName>
        <fullName evidence="1">Uncharacterized protein</fullName>
    </submittedName>
</protein>
<gene>
    <name evidence="1" type="ORF">HPB49_007922</name>
</gene>
<reference evidence="1" key="1">
    <citation type="submission" date="2020-05" db="EMBL/GenBank/DDBJ databases">
        <title>Large-scale comparative analyses of tick genomes elucidate their genetic diversity and vector capacities.</title>
        <authorList>
            <person name="Jia N."/>
            <person name="Wang J."/>
            <person name="Shi W."/>
            <person name="Du L."/>
            <person name="Sun Y."/>
            <person name="Zhan W."/>
            <person name="Jiang J."/>
            <person name="Wang Q."/>
            <person name="Zhang B."/>
            <person name="Ji P."/>
            <person name="Sakyi L.B."/>
            <person name="Cui X."/>
            <person name="Yuan T."/>
            <person name="Jiang B."/>
            <person name="Yang W."/>
            <person name="Lam T.T.-Y."/>
            <person name="Chang Q."/>
            <person name="Ding S."/>
            <person name="Wang X."/>
            <person name="Zhu J."/>
            <person name="Ruan X."/>
            <person name="Zhao L."/>
            <person name="Wei J."/>
            <person name="Que T."/>
            <person name="Du C."/>
            <person name="Cheng J."/>
            <person name="Dai P."/>
            <person name="Han X."/>
            <person name="Huang E."/>
            <person name="Gao Y."/>
            <person name="Liu J."/>
            <person name="Shao H."/>
            <person name="Ye R."/>
            <person name="Li L."/>
            <person name="Wei W."/>
            <person name="Wang X."/>
            <person name="Wang C."/>
            <person name="Yang T."/>
            <person name="Huo Q."/>
            <person name="Li W."/>
            <person name="Guo W."/>
            <person name="Chen H."/>
            <person name="Zhou L."/>
            <person name="Ni X."/>
            <person name="Tian J."/>
            <person name="Zhou Y."/>
            <person name="Sheng Y."/>
            <person name="Liu T."/>
            <person name="Pan Y."/>
            <person name="Xia L."/>
            <person name="Li J."/>
            <person name="Zhao F."/>
            <person name="Cao W."/>
        </authorList>
    </citation>
    <scope>NUCLEOTIDE SEQUENCE</scope>
    <source>
        <strain evidence="1">Dsil-2018</strain>
    </source>
</reference>
<keyword evidence="2" id="KW-1185">Reference proteome</keyword>
<comment type="caution">
    <text evidence="1">The sequence shown here is derived from an EMBL/GenBank/DDBJ whole genome shotgun (WGS) entry which is preliminary data.</text>
</comment>